<feature type="domain" description="FAD-binding" evidence="8">
    <location>
        <begin position="8"/>
        <end position="150"/>
    </location>
</feature>
<dbReference type="Pfam" id="PF01494">
    <property type="entry name" value="FAD_binding_3"/>
    <property type="match status" value="2"/>
</dbReference>
<keyword evidence="7" id="KW-0503">Monooxygenase</keyword>
<keyword evidence="6" id="KW-0560">Oxidoreductase</keyword>
<dbReference type="PRINTS" id="PR00420">
    <property type="entry name" value="RNGMNOXGNASE"/>
</dbReference>
<proteinExistence type="inferred from homology"/>
<evidence type="ECO:0000256" key="3">
    <source>
        <dbReference type="ARBA" id="ARBA00007992"/>
    </source>
</evidence>
<dbReference type="EMBL" id="JACCJC010000003">
    <property type="protein sequence ID" value="KAF6240478.1"/>
    <property type="molecule type" value="Genomic_DNA"/>
</dbReference>
<evidence type="ECO:0000256" key="1">
    <source>
        <dbReference type="ARBA" id="ARBA00001974"/>
    </source>
</evidence>
<dbReference type="InterPro" id="IPR002938">
    <property type="entry name" value="FAD-bd"/>
</dbReference>
<evidence type="ECO:0000256" key="4">
    <source>
        <dbReference type="ARBA" id="ARBA00022630"/>
    </source>
</evidence>
<dbReference type="GeneID" id="59282822"/>
<dbReference type="PANTHER" id="PTHR47178">
    <property type="entry name" value="MONOOXYGENASE, FAD-BINDING"/>
    <property type="match status" value="1"/>
</dbReference>
<evidence type="ECO:0000313" key="9">
    <source>
        <dbReference type="EMBL" id="KAF6240478.1"/>
    </source>
</evidence>
<dbReference type="OrthoDB" id="655030at2759"/>
<keyword evidence="4" id="KW-0285">Flavoprotein</keyword>
<name>A0A8H6G4N0_9LECA</name>
<comment type="cofactor">
    <cofactor evidence="1">
        <name>FAD</name>
        <dbReference type="ChEBI" id="CHEBI:57692"/>
    </cofactor>
</comment>
<dbReference type="AlphaFoldDB" id="A0A8H6G4N0"/>
<dbReference type="PANTHER" id="PTHR47178:SF4">
    <property type="entry name" value="FAD-DEPENDENT MONOOXYGENASE APTC"/>
    <property type="match status" value="1"/>
</dbReference>
<dbReference type="GO" id="GO:0004497">
    <property type="term" value="F:monooxygenase activity"/>
    <property type="evidence" value="ECO:0007669"/>
    <property type="project" value="UniProtKB-KW"/>
</dbReference>
<dbReference type="GO" id="GO:0071949">
    <property type="term" value="F:FAD binding"/>
    <property type="evidence" value="ECO:0007669"/>
    <property type="project" value="InterPro"/>
</dbReference>
<evidence type="ECO:0000256" key="6">
    <source>
        <dbReference type="ARBA" id="ARBA00023002"/>
    </source>
</evidence>
<comment type="similarity">
    <text evidence="3">Belongs to the paxM FAD-dependent monooxygenase family.</text>
</comment>
<evidence type="ECO:0000259" key="8">
    <source>
        <dbReference type="Pfam" id="PF01494"/>
    </source>
</evidence>
<feature type="domain" description="FAD-binding" evidence="8">
    <location>
        <begin position="296"/>
        <end position="352"/>
    </location>
</feature>
<keyword evidence="10" id="KW-1185">Reference proteome</keyword>
<dbReference type="RefSeq" id="XP_037169737.1">
    <property type="nucleotide sequence ID" value="XM_037303090.1"/>
</dbReference>
<comment type="pathway">
    <text evidence="2">Secondary metabolite biosynthesis.</text>
</comment>
<evidence type="ECO:0000256" key="2">
    <source>
        <dbReference type="ARBA" id="ARBA00005179"/>
    </source>
</evidence>
<keyword evidence="5" id="KW-0274">FAD</keyword>
<evidence type="ECO:0000313" key="10">
    <source>
        <dbReference type="Proteomes" id="UP000578531"/>
    </source>
</evidence>
<evidence type="ECO:0000256" key="5">
    <source>
        <dbReference type="ARBA" id="ARBA00022827"/>
    </source>
</evidence>
<evidence type="ECO:0000256" key="7">
    <source>
        <dbReference type="ARBA" id="ARBA00023033"/>
    </source>
</evidence>
<gene>
    <name evidence="9" type="ORF">HO173_001146</name>
</gene>
<organism evidence="9 10">
    <name type="scientific">Letharia columbiana</name>
    <dbReference type="NCBI Taxonomy" id="112416"/>
    <lineage>
        <taxon>Eukaryota</taxon>
        <taxon>Fungi</taxon>
        <taxon>Dikarya</taxon>
        <taxon>Ascomycota</taxon>
        <taxon>Pezizomycotina</taxon>
        <taxon>Lecanoromycetes</taxon>
        <taxon>OSLEUM clade</taxon>
        <taxon>Lecanoromycetidae</taxon>
        <taxon>Lecanorales</taxon>
        <taxon>Lecanorineae</taxon>
        <taxon>Parmeliaceae</taxon>
        <taxon>Letharia</taxon>
    </lineage>
</organism>
<dbReference type="InterPro" id="IPR036188">
    <property type="entry name" value="FAD/NAD-bd_sf"/>
</dbReference>
<accession>A0A8H6G4N0</accession>
<reference evidence="9 10" key="1">
    <citation type="journal article" date="2020" name="Genomics">
        <title>Complete, high-quality genomes from long-read metagenomic sequencing of two wolf lichen thalli reveals enigmatic genome architecture.</title>
        <authorList>
            <person name="McKenzie S.K."/>
            <person name="Walston R.F."/>
            <person name="Allen J.L."/>
        </authorList>
    </citation>
    <scope>NUCLEOTIDE SEQUENCE [LARGE SCALE GENOMIC DNA]</scope>
    <source>
        <strain evidence="9">WasteWater2</strain>
    </source>
</reference>
<dbReference type="SUPFAM" id="SSF51905">
    <property type="entry name" value="FAD/NAD(P)-binding domain"/>
    <property type="match status" value="1"/>
</dbReference>
<dbReference type="Gene3D" id="3.50.50.60">
    <property type="entry name" value="FAD/NAD(P)-binding domain"/>
    <property type="match status" value="1"/>
</dbReference>
<sequence>MSLPRITTVVGAGLGGLILGQCLKAKNIPATILEKASSSSRFNYGVTLQQSVYQPLLRILQMNEASFLEKCSIGVPEVQMNSATTTTTIRCHRGRLEAILREGLDIRWEQCLKSVKMTPQEISLHVENGPTFASDTIIGADGVHSQLRKSFIPSSCLNVLPYVVFNGRRSITLQDYKHGLQKHMSGQTIIHALRGNVLFRVYVNEYTATDVCLGYTYSRPARANDQLYEPYRPTIGAENIPEEFYAELSLFKQKELGQGFADIFDSEKVRQDRVLHWLMRSSTVPLKEIQDLAVRGVWLIGDAAHPMPILGGEGANKTITDAIVLVDHLSNGSASNKNEFLKKRHQEWRRVVDEGERRLSEMHGLGFPSL</sequence>
<dbReference type="Proteomes" id="UP000578531">
    <property type="component" value="Unassembled WGS sequence"/>
</dbReference>
<protein>
    <recommendedName>
        <fullName evidence="8">FAD-binding domain-containing protein</fullName>
    </recommendedName>
</protein>
<comment type="caution">
    <text evidence="9">The sequence shown here is derived from an EMBL/GenBank/DDBJ whole genome shotgun (WGS) entry which is preliminary data.</text>
</comment>